<comment type="cofactor">
    <cofactor evidence="1">
        <name>Mg(2+)</name>
        <dbReference type="ChEBI" id="CHEBI:18420"/>
    </cofactor>
</comment>
<gene>
    <name evidence="14" type="ORF">H8S44_10070</name>
</gene>
<dbReference type="PROSITE" id="PS51462">
    <property type="entry name" value="NUDIX"/>
    <property type="match status" value="1"/>
</dbReference>
<keyword evidence="4" id="KW-0235">DNA replication</keyword>
<dbReference type="GO" id="GO:0006281">
    <property type="term" value="P:DNA repair"/>
    <property type="evidence" value="ECO:0007669"/>
    <property type="project" value="UniProtKB-KW"/>
</dbReference>
<comment type="similarity">
    <text evidence="2 12">Belongs to the Nudix hydrolase family.</text>
</comment>
<dbReference type="GO" id="GO:0006260">
    <property type="term" value="P:DNA replication"/>
    <property type="evidence" value="ECO:0007669"/>
    <property type="project" value="UniProtKB-KW"/>
</dbReference>
<sequence length="133" mass="15104">MRTIKVVAAVIKAVNEDGEPIIFATQRGYGDFKGGWEFPGGKIESGETPQEALKREILEELDTEIAVGDLIDTIEFDYPDFHLSMECFWCEICRGDLVLKEHEAARWLNKESLCCVNWLPADVLLLEKVQMNL</sequence>
<evidence type="ECO:0000256" key="6">
    <source>
        <dbReference type="ARBA" id="ARBA00022763"/>
    </source>
</evidence>
<dbReference type="InterPro" id="IPR020476">
    <property type="entry name" value="Nudix_hydrolase"/>
</dbReference>
<name>A0A923LD73_9FIRM</name>
<keyword evidence="8" id="KW-0460">Magnesium</keyword>
<comment type="catalytic activity">
    <reaction evidence="10">
        <text>8-oxo-dGTP + H2O = 8-oxo-dGMP + diphosphate + H(+)</text>
        <dbReference type="Rhea" id="RHEA:31575"/>
        <dbReference type="ChEBI" id="CHEBI:15377"/>
        <dbReference type="ChEBI" id="CHEBI:15378"/>
        <dbReference type="ChEBI" id="CHEBI:33019"/>
        <dbReference type="ChEBI" id="CHEBI:63224"/>
        <dbReference type="ChEBI" id="CHEBI:77896"/>
        <dbReference type="EC" id="3.6.1.55"/>
    </reaction>
</comment>
<dbReference type="CDD" id="cd03425">
    <property type="entry name" value="NUDIX_MutT_NudA_like"/>
    <property type="match status" value="1"/>
</dbReference>
<reference evidence="14" key="1">
    <citation type="submission" date="2020-08" db="EMBL/GenBank/DDBJ databases">
        <title>Genome public.</title>
        <authorList>
            <person name="Liu C."/>
            <person name="Sun Q."/>
        </authorList>
    </citation>
    <scope>NUCLEOTIDE SEQUENCE</scope>
    <source>
        <strain evidence="14">NSJ-68</strain>
    </source>
</reference>
<keyword evidence="3" id="KW-0515">Mutator protein</keyword>
<organism evidence="14 15">
    <name type="scientific">Anaerosacchariphilus hominis</name>
    <dbReference type="NCBI Taxonomy" id="2763017"/>
    <lineage>
        <taxon>Bacteria</taxon>
        <taxon>Bacillati</taxon>
        <taxon>Bacillota</taxon>
        <taxon>Clostridia</taxon>
        <taxon>Lachnospirales</taxon>
        <taxon>Lachnospiraceae</taxon>
        <taxon>Anaerosacchariphilus</taxon>
    </lineage>
</organism>
<evidence type="ECO:0000313" key="14">
    <source>
        <dbReference type="EMBL" id="MBC5660117.1"/>
    </source>
</evidence>
<dbReference type="InterPro" id="IPR020084">
    <property type="entry name" value="NUDIX_hydrolase_CS"/>
</dbReference>
<dbReference type="SUPFAM" id="SSF55811">
    <property type="entry name" value="Nudix"/>
    <property type="match status" value="1"/>
</dbReference>
<evidence type="ECO:0000313" key="15">
    <source>
        <dbReference type="Proteomes" id="UP000649345"/>
    </source>
</evidence>
<dbReference type="PANTHER" id="PTHR47707:SF1">
    <property type="entry name" value="NUDIX HYDROLASE FAMILY PROTEIN"/>
    <property type="match status" value="1"/>
</dbReference>
<dbReference type="Pfam" id="PF00293">
    <property type="entry name" value="NUDIX"/>
    <property type="match status" value="1"/>
</dbReference>
<dbReference type="Gene3D" id="3.90.79.10">
    <property type="entry name" value="Nucleoside Triphosphate Pyrophosphohydrolase"/>
    <property type="match status" value="1"/>
</dbReference>
<keyword evidence="6" id="KW-0227">DNA damage</keyword>
<dbReference type="EMBL" id="JACOOR010000005">
    <property type="protein sequence ID" value="MBC5660117.1"/>
    <property type="molecule type" value="Genomic_DNA"/>
</dbReference>
<evidence type="ECO:0000256" key="7">
    <source>
        <dbReference type="ARBA" id="ARBA00022801"/>
    </source>
</evidence>
<protein>
    <recommendedName>
        <fullName evidence="11">8-oxo-dGTP diphosphatase</fullName>
        <ecNumber evidence="11">3.6.1.55</ecNumber>
    </recommendedName>
</protein>
<dbReference type="PROSITE" id="PS00893">
    <property type="entry name" value="NUDIX_BOX"/>
    <property type="match status" value="1"/>
</dbReference>
<accession>A0A923LD73</accession>
<dbReference type="PANTHER" id="PTHR47707">
    <property type="entry name" value="8-OXO-DGTP DIPHOSPHATASE"/>
    <property type="match status" value="1"/>
</dbReference>
<evidence type="ECO:0000256" key="9">
    <source>
        <dbReference type="ARBA" id="ARBA00023204"/>
    </source>
</evidence>
<dbReference type="GO" id="GO:0035539">
    <property type="term" value="F:8-oxo-7,8-dihydrodeoxyguanosine triphosphate pyrophosphatase activity"/>
    <property type="evidence" value="ECO:0007669"/>
    <property type="project" value="UniProtKB-EC"/>
</dbReference>
<evidence type="ECO:0000256" key="5">
    <source>
        <dbReference type="ARBA" id="ARBA00022723"/>
    </source>
</evidence>
<dbReference type="InterPro" id="IPR000086">
    <property type="entry name" value="NUDIX_hydrolase_dom"/>
</dbReference>
<evidence type="ECO:0000256" key="2">
    <source>
        <dbReference type="ARBA" id="ARBA00005582"/>
    </source>
</evidence>
<evidence type="ECO:0000256" key="3">
    <source>
        <dbReference type="ARBA" id="ARBA00022457"/>
    </source>
</evidence>
<dbReference type="InterPro" id="IPR015797">
    <property type="entry name" value="NUDIX_hydrolase-like_dom_sf"/>
</dbReference>
<keyword evidence="15" id="KW-1185">Reference proteome</keyword>
<dbReference type="PRINTS" id="PR00502">
    <property type="entry name" value="NUDIXFAMILY"/>
</dbReference>
<dbReference type="EC" id="3.6.1.55" evidence="11"/>
<dbReference type="GO" id="GO:0008413">
    <property type="term" value="F:8-oxo-7,8-dihydroguanosine triphosphate pyrophosphatase activity"/>
    <property type="evidence" value="ECO:0007669"/>
    <property type="project" value="TreeGrafter"/>
</dbReference>
<dbReference type="AlphaFoldDB" id="A0A923LD73"/>
<keyword evidence="9" id="KW-0234">DNA repair</keyword>
<comment type="caution">
    <text evidence="14">The sequence shown here is derived from an EMBL/GenBank/DDBJ whole genome shotgun (WGS) entry which is preliminary data.</text>
</comment>
<evidence type="ECO:0000256" key="4">
    <source>
        <dbReference type="ARBA" id="ARBA00022705"/>
    </source>
</evidence>
<dbReference type="GO" id="GO:0044716">
    <property type="term" value="F:8-oxo-GDP phosphatase activity"/>
    <property type="evidence" value="ECO:0007669"/>
    <property type="project" value="TreeGrafter"/>
</dbReference>
<evidence type="ECO:0000259" key="13">
    <source>
        <dbReference type="PROSITE" id="PS51462"/>
    </source>
</evidence>
<dbReference type="RefSeq" id="WP_186873563.1">
    <property type="nucleotide sequence ID" value="NZ_JACOOR010000005.1"/>
</dbReference>
<evidence type="ECO:0000256" key="10">
    <source>
        <dbReference type="ARBA" id="ARBA00035861"/>
    </source>
</evidence>
<evidence type="ECO:0000256" key="8">
    <source>
        <dbReference type="ARBA" id="ARBA00022842"/>
    </source>
</evidence>
<evidence type="ECO:0000256" key="1">
    <source>
        <dbReference type="ARBA" id="ARBA00001946"/>
    </source>
</evidence>
<dbReference type="GO" id="GO:0044715">
    <property type="term" value="F:8-oxo-dGDP phosphatase activity"/>
    <property type="evidence" value="ECO:0007669"/>
    <property type="project" value="TreeGrafter"/>
</dbReference>
<dbReference type="InterPro" id="IPR047127">
    <property type="entry name" value="MutT-like"/>
</dbReference>
<evidence type="ECO:0000256" key="11">
    <source>
        <dbReference type="ARBA" id="ARBA00038905"/>
    </source>
</evidence>
<dbReference type="GO" id="GO:0046872">
    <property type="term" value="F:metal ion binding"/>
    <property type="evidence" value="ECO:0007669"/>
    <property type="project" value="UniProtKB-KW"/>
</dbReference>
<proteinExistence type="inferred from homology"/>
<evidence type="ECO:0000256" key="12">
    <source>
        <dbReference type="RuleBase" id="RU003476"/>
    </source>
</evidence>
<feature type="domain" description="Nudix hydrolase" evidence="13">
    <location>
        <begin position="4"/>
        <end position="131"/>
    </location>
</feature>
<keyword evidence="7 12" id="KW-0378">Hydrolase</keyword>
<dbReference type="Proteomes" id="UP000649345">
    <property type="component" value="Unassembled WGS sequence"/>
</dbReference>
<keyword evidence="5" id="KW-0479">Metal-binding</keyword>